<evidence type="ECO:0000313" key="4">
    <source>
        <dbReference type="EMBL" id="AOK17083.1"/>
    </source>
</evidence>
<dbReference type="RefSeq" id="WP_069270340.1">
    <property type="nucleotide sequence ID" value="NZ_CP013443.1"/>
</dbReference>
<keyword evidence="1" id="KW-1133">Transmembrane helix</keyword>
<dbReference type="InterPro" id="IPR013783">
    <property type="entry name" value="Ig-like_fold"/>
</dbReference>
<dbReference type="Pfam" id="PF01833">
    <property type="entry name" value="TIG"/>
    <property type="match status" value="1"/>
</dbReference>
<proteinExistence type="predicted"/>
<dbReference type="EMBL" id="CP013443">
    <property type="protein sequence ID" value="AOK17083.1"/>
    <property type="molecule type" value="Genomic_DNA"/>
</dbReference>
<keyword evidence="1" id="KW-0472">Membrane</keyword>
<evidence type="ECO:0000259" key="3">
    <source>
        <dbReference type="Pfam" id="PF04151"/>
    </source>
</evidence>
<dbReference type="Pfam" id="PF04151">
    <property type="entry name" value="PPC"/>
    <property type="match status" value="2"/>
</dbReference>
<name>A0A1B4PT45_BURCE</name>
<gene>
    <name evidence="4" type="ORF">WT26_14385</name>
</gene>
<feature type="domain" description="Peptidase C-terminal archaeal/bacterial" evidence="3">
    <location>
        <begin position="1039"/>
        <end position="1106"/>
    </location>
</feature>
<evidence type="ECO:0000259" key="2">
    <source>
        <dbReference type="Pfam" id="PF01833"/>
    </source>
</evidence>
<dbReference type="InterPro" id="IPR006530">
    <property type="entry name" value="YD"/>
</dbReference>
<evidence type="ECO:0000256" key="1">
    <source>
        <dbReference type="SAM" id="Phobius"/>
    </source>
</evidence>
<feature type="domain" description="Peptidase C-terminal archaeal/bacterial" evidence="3">
    <location>
        <begin position="716"/>
        <end position="783"/>
    </location>
</feature>
<feature type="transmembrane region" description="Helical" evidence="1">
    <location>
        <begin position="30"/>
        <end position="49"/>
    </location>
</feature>
<dbReference type="AlphaFoldDB" id="A0A1B4PT45"/>
<organism evidence="4 5">
    <name type="scientific">Burkholderia cepacia</name>
    <name type="common">Pseudomonas cepacia</name>
    <dbReference type="NCBI Taxonomy" id="292"/>
    <lineage>
        <taxon>Bacteria</taxon>
        <taxon>Pseudomonadati</taxon>
        <taxon>Pseudomonadota</taxon>
        <taxon>Betaproteobacteria</taxon>
        <taxon>Burkholderiales</taxon>
        <taxon>Burkholderiaceae</taxon>
        <taxon>Burkholderia</taxon>
        <taxon>Burkholderia cepacia complex</taxon>
    </lineage>
</organism>
<feature type="domain" description="IPT/TIG" evidence="2">
    <location>
        <begin position="101"/>
        <end position="175"/>
    </location>
</feature>
<protein>
    <submittedName>
        <fullName evidence="4">Uncharacterized protein</fullName>
    </submittedName>
</protein>
<dbReference type="NCBIfam" id="TIGR01643">
    <property type="entry name" value="YD_repeat_2x"/>
    <property type="match status" value="1"/>
</dbReference>
<dbReference type="InterPro" id="IPR002909">
    <property type="entry name" value="IPT_dom"/>
</dbReference>
<accession>A0A1B4PT45</accession>
<evidence type="ECO:0000313" key="5">
    <source>
        <dbReference type="Proteomes" id="UP000094776"/>
    </source>
</evidence>
<dbReference type="Proteomes" id="UP000094776">
    <property type="component" value="Chromosome 1"/>
</dbReference>
<dbReference type="InterPro" id="IPR007280">
    <property type="entry name" value="Peptidase_C_arc/bac"/>
</dbReference>
<dbReference type="InterPro" id="IPR014756">
    <property type="entry name" value="Ig_E-set"/>
</dbReference>
<keyword evidence="1" id="KW-0812">Transmembrane</keyword>
<dbReference type="Gene3D" id="2.60.120.380">
    <property type="match status" value="6"/>
</dbReference>
<dbReference type="SUPFAM" id="SSF81296">
    <property type="entry name" value="E set domains"/>
    <property type="match status" value="2"/>
</dbReference>
<reference evidence="4 5" key="1">
    <citation type="submission" date="2015-12" db="EMBL/GenBank/DDBJ databases">
        <title>Diversity of Burkholderia near neighbor genomes.</title>
        <authorList>
            <person name="Sahl J."/>
            <person name="Wagner D."/>
            <person name="Keim P."/>
        </authorList>
    </citation>
    <scope>NUCLEOTIDE SEQUENCE [LARGE SCALE GENOMIC DNA]</scope>
    <source>
        <strain evidence="4 5">MSMB1184WGS</strain>
    </source>
</reference>
<dbReference type="Gene3D" id="2.60.40.10">
    <property type="entry name" value="Immunoglobulins"/>
    <property type="match status" value="2"/>
</dbReference>
<sequence length="1123" mass="114616">MVALGNGRRTVDGGRDGSSVRVCRRRLDRWFRASLIGFLGLLLLTGGLAQAQSTRYVYDANGRIVGMTANTGTSVQYGYNSLGQAGQVSAPLSAGQLAIFSFMPTHGQAGTQVTLQGQGFDSNAANDTVSVNGTPATVLSATSTQLVASVPSGATTGPITVTTGGHTASSATPFTVDDTGAPPSITQVSPLAVSIGSTLTVTGTHLDPVAGQTVMQLSNRGVASFASISDAQIQYTITAGDASGFVTINTPYGQAVSANPVIVLPSGISAANVTSTAYVTVGSSANLNIAAGGQTGAMVFNANEGDWISLQLNSIVSSASSISYAVYAPGNQLVAQGSVSSSAPSLHLPQLSAAGTYLVVFTPSNASAQLTVGVQRDAVLAAGVPTNVVTSVPGETLRFIFAPQTLWLAISNTSTSPSGQVVRYAVYNSNQVMYASSATSNSATLNLAPLPVTGTYQLIISPDSGVTASAQIQLLSSGTLVANGSSNSYTLPAGGGSTYLNFNATAGANLDLTFSNLSVTGSTNSFSVSVYDPNGAQVVSFSCSVSNVNCTADLWNLLAGPYTIVVTPPNSSSVVSFTTSLLSEIVGPSLTVNAPVQLNVSENQGQRYTFNAHAGDTYALQLSGVTGQPMSVRMYSPTGAVTVDGYYTTFTTSGTQLINLPNLPATGTYTLEVSCGWGGPSCSGQLALLSGVGGNLTTNAAAPTYTAHAGGQNIYMAFNAAAGDNLDLTFSNLSITGSSGGFGVYVYDPNGAQVVSFSCAVSSVNCTADLWNLVAGTYTIVVTPPSSNSVIGFTPSLMSEITGSLLTVNAPVQLNVNENQGQRYTFNAHAGDTYALQLSGVTGQPMSVRMYSPNGAVTVSGYYTTFTTSSTQLINLPNLPATGTYTLEVSCGWGGPTCSGQLTLLPGVDGNLTVNATSPTYTANAGGQNIYMAFTAAAGDNLDLTFNNLSITGSSSGFGVYVYNPSGAQVVSFSCAVSNVNCTADLWNLVAGTYTVVVTPPSSNSVIGFTPSLMSEIVGSALTVNSPIQLNVNENQGQRYTFNANAGSNYALQVSGVTGQPMSVRVYSPNSTVTVNGYYTSFTASGTQSINLSNLPATGTYTVEVSCAWGGPSCSSQMTLLSQ</sequence>